<proteinExistence type="inferred from homology"/>
<dbReference type="Proteomes" id="UP001597261">
    <property type="component" value="Unassembled WGS sequence"/>
</dbReference>
<dbReference type="NCBIfam" id="TIGR01509">
    <property type="entry name" value="HAD-SF-IA-v3"/>
    <property type="match status" value="1"/>
</dbReference>
<comment type="cofactor">
    <cofactor evidence="1">
        <name>Mg(2+)</name>
        <dbReference type="ChEBI" id="CHEBI:18420"/>
    </cofactor>
</comment>
<dbReference type="Pfam" id="PF00702">
    <property type="entry name" value="Hydrolase"/>
    <property type="match status" value="1"/>
</dbReference>
<evidence type="ECO:0000256" key="1">
    <source>
        <dbReference type="ARBA" id="ARBA00001946"/>
    </source>
</evidence>
<dbReference type="InterPro" id="IPR010976">
    <property type="entry name" value="B-phosphoglucomutase_hydrolase"/>
</dbReference>
<keyword evidence="6" id="KW-0413">Isomerase</keyword>
<dbReference type="SFLD" id="SFLDS00003">
    <property type="entry name" value="Haloacid_Dehalogenase"/>
    <property type="match status" value="1"/>
</dbReference>
<dbReference type="Gene3D" id="3.40.50.1000">
    <property type="entry name" value="HAD superfamily/HAD-like"/>
    <property type="match status" value="1"/>
</dbReference>
<keyword evidence="4" id="KW-0479">Metal-binding</keyword>
<keyword evidence="7" id="KW-0119">Carbohydrate metabolism</keyword>
<dbReference type="GO" id="GO:0016787">
    <property type="term" value="F:hydrolase activity"/>
    <property type="evidence" value="ECO:0007669"/>
    <property type="project" value="UniProtKB-KW"/>
</dbReference>
<evidence type="ECO:0000256" key="4">
    <source>
        <dbReference type="ARBA" id="ARBA00022723"/>
    </source>
</evidence>
<sequence length="247" mass="26629">MLGLPNQVRACLFDLDGVLTRTAKVHAAAWKEMFDDYLRHRAQRDGTPFAPFDAVHDYDAYVDGRPRADGVRTFLASRGLDLPEGAPDDPPGTETVHGLGTRKNDLLLRRLREDGVEAYDGSVAYVRAVRESGLRRAVVSSSANCRAVLDAAGIADLFDERIDGAVAKARHLRGKPEPDTYLAGARSLGAEPGEAAVFEDALAGVEAGRAGRFGLVVGVDRTGQADELRRHGADVVVQDLSELLGRR</sequence>
<dbReference type="InterPro" id="IPR023198">
    <property type="entry name" value="PGP-like_dom2"/>
</dbReference>
<dbReference type="RefSeq" id="WP_381081918.1">
    <property type="nucleotide sequence ID" value="NZ_JBHUDX010000030.1"/>
</dbReference>
<dbReference type="NCBIfam" id="TIGR02009">
    <property type="entry name" value="PGMB-YQAB-SF"/>
    <property type="match status" value="1"/>
</dbReference>
<dbReference type="SFLD" id="SFLDG01129">
    <property type="entry name" value="C1.5:_HAD__Beta-PGM__Phosphata"/>
    <property type="match status" value="1"/>
</dbReference>
<keyword evidence="12" id="KW-1185">Reference proteome</keyword>
<evidence type="ECO:0000256" key="2">
    <source>
        <dbReference type="ARBA" id="ARBA00006171"/>
    </source>
</evidence>
<comment type="catalytic activity">
    <reaction evidence="8">
        <text>beta-D-glucose 1-phosphate = beta-D-glucose 6-phosphate</text>
        <dbReference type="Rhea" id="RHEA:20113"/>
        <dbReference type="ChEBI" id="CHEBI:57684"/>
        <dbReference type="ChEBI" id="CHEBI:58247"/>
        <dbReference type="EC" id="5.4.2.6"/>
    </reaction>
</comment>
<comment type="caution">
    <text evidence="11">The sequence shown here is derived from an EMBL/GenBank/DDBJ whole genome shotgun (WGS) entry which is preliminary data.</text>
</comment>
<evidence type="ECO:0000256" key="6">
    <source>
        <dbReference type="ARBA" id="ARBA00023235"/>
    </source>
</evidence>
<evidence type="ECO:0000313" key="11">
    <source>
        <dbReference type="EMBL" id="MFD1659127.1"/>
    </source>
</evidence>
<keyword evidence="3" id="KW-0597">Phosphoprotein</keyword>
<evidence type="ECO:0000256" key="7">
    <source>
        <dbReference type="ARBA" id="ARBA00023277"/>
    </source>
</evidence>
<accession>A0ABW4IQX5</accession>
<evidence type="ECO:0000256" key="10">
    <source>
        <dbReference type="ARBA" id="ARBA00044991"/>
    </source>
</evidence>
<name>A0ABW4IQX5_9ACTN</name>
<organism evidence="11 12">
    <name type="scientific">Streptomyces caeni</name>
    <dbReference type="NCBI Taxonomy" id="2307231"/>
    <lineage>
        <taxon>Bacteria</taxon>
        <taxon>Bacillati</taxon>
        <taxon>Actinomycetota</taxon>
        <taxon>Actinomycetes</taxon>
        <taxon>Kitasatosporales</taxon>
        <taxon>Streptomycetaceae</taxon>
        <taxon>Streptomyces</taxon>
    </lineage>
</organism>
<dbReference type="Gene3D" id="1.10.150.240">
    <property type="entry name" value="Putative phosphatase, domain 2"/>
    <property type="match status" value="1"/>
</dbReference>
<dbReference type="PANTHER" id="PTHR46193:SF18">
    <property type="entry name" value="HEXITOL PHOSPHATASE B"/>
    <property type="match status" value="1"/>
</dbReference>
<evidence type="ECO:0000313" key="12">
    <source>
        <dbReference type="Proteomes" id="UP001597261"/>
    </source>
</evidence>
<gene>
    <name evidence="11" type="ORF">ACFSL4_13130</name>
</gene>
<dbReference type="PANTHER" id="PTHR46193">
    <property type="entry name" value="6-PHOSPHOGLUCONATE PHOSPHATASE"/>
    <property type="match status" value="1"/>
</dbReference>
<evidence type="ECO:0000256" key="3">
    <source>
        <dbReference type="ARBA" id="ARBA00022553"/>
    </source>
</evidence>
<comment type="similarity">
    <text evidence="2">Belongs to the HAD-like hydrolase superfamily. CbbY/CbbZ/Gph/YieH family.</text>
</comment>
<keyword evidence="5" id="KW-0460">Magnesium</keyword>
<dbReference type="InterPro" id="IPR023214">
    <property type="entry name" value="HAD_sf"/>
</dbReference>
<dbReference type="EMBL" id="JBHUDX010000030">
    <property type="protein sequence ID" value="MFD1659127.1"/>
    <property type="molecule type" value="Genomic_DNA"/>
</dbReference>
<dbReference type="EC" id="5.4.2.6" evidence="9"/>
<dbReference type="SUPFAM" id="SSF56784">
    <property type="entry name" value="HAD-like"/>
    <property type="match status" value="1"/>
</dbReference>
<dbReference type="InterPro" id="IPR006439">
    <property type="entry name" value="HAD-SF_hydro_IA"/>
</dbReference>
<keyword evidence="11" id="KW-0378">Hydrolase</keyword>
<evidence type="ECO:0000256" key="9">
    <source>
        <dbReference type="ARBA" id="ARBA00044968"/>
    </source>
</evidence>
<evidence type="ECO:0000256" key="8">
    <source>
        <dbReference type="ARBA" id="ARBA00044926"/>
    </source>
</evidence>
<evidence type="ECO:0000256" key="5">
    <source>
        <dbReference type="ARBA" id="ARBA00022842"/>
    </source>
</evidence>
<protein>
    <recommendedName>
        <fullName evidence="10">Beta-phosphoglucomutase</fullName>
        <ecNumber evidence="9">5.4.2.6</ecNumber>
    </recommendedName>
</protein>
<reference evidence="12" key="1">
    <citation type="journal article" date="2019" name="Int. J. Syst. Evol. Microbiol.">
        <title>The Global Catalogue of Microorganisms (GCM) 10K type strain sequencing project: providing services to taxonomists for standard genome sequencing and annotation.</title>
        <authorList>
            <consortium name="The Broad Institute Genomics Platform"/>
            <consortium name="The Broad Institute Genome Sequencing Center for Infectious Disease"/>
            <person name="Wu L."/>
            <person name="Ma J."/>
        </authorList>
    </citation>
    <scope>NUCLEOTIDE SEQUENCE [LARGE SCALE GENOMIC DNA]</scope>
    <source>
        <strain evidence="12">CGMCC 1.12470</strain>
    </source>
</reference>
<dbReference type="InterPro" id="IPR051600">
    <property type="entry name" value="Beta-PGM-like"/>
</dbReference>
<dbReference type="InterPro" id="IPR036412">
    <property type="entry name" value="HAD-like_sf"/>
</dbReference>